<dbReference type="PANTHER" id="PTHR11188">
    <property type="entry name" value="ARRESTIN DOMAIN CONTAINING PROTEIN"/>
    <property type="match status" value="1"/>
</dbReference>
<protein>
    <recommendedName>
        <fullName evidence="2">Arrestin C-terminal-like domain-containing protein</fullName>
    </recommendedName>
</protein>
<feature type="domain" description="Arrestin C-terminal-like" evidence="2">
    <location>
        <begin position="189"/>
        <end position="379"/>
    </location>
</feature>
<gene>
    <name evidence="3" type="ORF">HDU87_000388</name>
</gene>
<dbReference type="InterPro" id="IPR014752">
    <property type="entry name" value="Arrestin-like_C"/>
</dbReference>
<feature type="compositionally biased region" description="Low complexity" evidence="1">
    <location>
        <begin position="534"/>
        <end position="567"/>
    </location>
</feature>
<feature type="region of interest" description="Disordered" evidence="1">
    <location>
        <begin position="446"/>
        <end position="504"/>
    </location>
</feature>
<evidence type="ECO:0000259" key="2">
    <source>
        <dbReference type="SMART" id="SM01017"/>
    </source>
</evidence>
<dbReference type="EMBL" id="JADGJQ010000010">
    <property type="protein sequence ID" value="KAJ3182048.1"/>
    <property type="molecule type" value="Genomic_DNA"/>
</dbReference>
<organism evidence="3 4">
    <name type="scientific">Geranomyces variabilis</name>
    <dbReference type="NCBI Taxonomy" id="109894"/>
    <lineage>
        <taxon>Eukaryota</taxon>
        <taxon>Fungi</taxon>
        <taxon>Fungi incertae sedis</taxon>
        <taxon>Chytridiomycota</taxon>
        <taxon>Chytridiomycota incertae sedis</taxon>
        <taxon>Chytridiomycetes</taxon>
        <taxon>Spizellomycetales</taxon>
        <taxon>Powellomycetaceae</taxon>
        <taxon>Geranomyces</taxon>
    </lineage>
</organism>
<feature type="compositionally biased region" description="Low complexity" evidence="1">
    <location>
        <begin position="481"/>
        <end position="494"/>
    </location>
</feature>
<dbReference type="Pfam" id="PF00339">
    <property type="entry name" value="Arrestin_N"/>
    <property type="match status" value="1"/>
</dbReference>
<evidence type="ECO:0000313" key="3">
    <source>
        <dbReference type="EMBL" id="KAJ3182048.1"/>
    </source>
</evidence>
<evidence type="ECO:0000256" key="1">
    <source>
        <dbReference type="SAM" id="MobiDB-lite"/>
    </source>
</evidence>
<name>A0AAD5TNL5_9FUNG</name>
<comment type="caution">
    <text evidence="3">The sequence shown here is derived from an EMBL/GenBank/DDBJ whole genome shotgun (WGS) entry which is preliminary data.</text>
</comment>
<dbReference type="InterPro" id="IPR011022">
    <property type="entry name" value="Arrestin_C-like"/>
</dbReference>
<dbReference type="AlphaFoldDB" id="A0AAD5TNL5"/>
<accession>A0AAD5TNL5</accession>
<dbReference type="Gene3D" id="2.60.40.640">
    <property type="match status" value="2"/>
</dbReference>
<dbReference type="InterPro" id="IPR014756">
    <property type="entry name" value="Ig_E-set"/>
</dbReference>
<dbReference type="InterPro" id="IPR011021">
    <property type="entry name" value="Arrestin-like_N"/>
</dbReference>
<dbReference type="SMART" id="SM01017">
    <property type="entry name" value="Arrestin_C"/>
    <property type="match status" value="1"/>
</dbReference>
<dbReference type="SUPFAM" id="SSF81296">
    <property type="entry name" value="E set domains"/>
    <property type="match status" value="1"/>
</dbReference>
<reference evidence="3" key="1">
    <citation type="submission" date="2020-05" db="EMBL/GenBank/DDBJ databases">
        <title>Phylogenomic resolution of chytrid fungi.</title>
        <authorList>
            <person name="Stajich J.E."/>
            <person name="Amses K."/>
            <person name="Simmons R."/>
            <person name="Seto K."/>
            <person name="Myers J."/>
            <person name="Bonds A."/>
            <person name="Quandt C.A."/>
            <person name="Barry K."/>
            <person name="Liu P."/>
            <person name="Grigoriev I."/>
            <person name="Longcore J.E."/>
            <person name="James T.Y."/>
        </authorList>
    </citation>
    <scope>NUCLEOTIDE SEQUENCE</scope>
    <source>
        <strain evidence="3">JEL0379</strain>
    </source>
</reference>
<dbReference type="GO" id="GO:0005737">
    <property type="term" value="C:cytoplasm"/>
    <property type="evidence" value="ECO:0007669"/>
    <property type="project" value="TreeGrafter"/>
</dbReference>
<dbReference type="InterPro" id="IPR050357">
    <property type="entry name" value="Arrestin_domain-protein"/>
</dbReference>
<evidence type="ECO:0000313" key="4">
    <source>
        <dbReference type="Proteomes" id="UP001212152"/>
    </source>
</evidence>
<sequence>MGAKQRIAIHTDGHLLFPGQTLQASCFSSGTPGQVSVSGCKAKYVKAVRLECIGAVHYKHKEKVELGEIKEHLHRADRSAVLLHHGVTLADAAAEGGRLEVDEITHPFSFVIQPSPGSAEAVSLPSSFSSRYVAIVYFLAVTVERKWKADVTCYRAFYVACWNDVRHTLYKQPLLQSRGIDVTLLGMISKGTIDARVSIPRGAYCKGETIPIHMQINHHGAVKRITGASVNLLRMVKWKRLNKGKEEPEPSQPVEGGEQCSEATAIRYKGLKIKPVGKVFQPLNIKPGQCNVDVTVDYYLDPMHKTEQKPANIFAAMAASTLLAPPPHPGPIPVALHQSDHFPWSSDPSVDSLVQISYELQVRLEIGSNDNRGSTAIRNASARRAVNQAMSAAPAEGPVAADGAVAATAQPGAVSSFMDGALSGGTKMLEFAFPVVIGTVAHGNDGPGSASAANTITPSAPPPPVEKDYPDNQRPVLGPRSSSFAASSPADAMSVNSSKHAEAETLPSSHRYHLVSWDTPSFPAQPHNVLDTKPLPSAPLLRSSSTPEPAHLTQQLLSSSSSSISSAPSPPIAPALTSAASFPPALPPRRVGNPVTAILSSAVSSGTPSMHEHEVLVSSSSLSLEAELAQPALGDIAPPPYTPI</sequence>
<feature type="region of interest" description="Disordered" evidence="1">
    <location>
        <begin position="525"/>
        <end position="570"/>
    </location>
</feature>
<dbReference type="PANTHER" id="PTHR11188:SF176">
    <property type="entry name" value="ARRESTIN DOMAIN-CONTAINING PROTEIN 1"/>
    <property type="match status" value="1"/>
</dbReference>
<proteinExistence type="predicted"/>
<dbReference type="Proteomes" id="UP001212152">
    <property type="component" value="Unassembled WGS sequence"/>
</dbReference>
<keyword evidence="4" id="KW-1185">Reference proteome</keyword>
<dbReference type="GO" id="GO:0015031">
    <property type="term" value="P:protein transport"/>
    <property type="evidence" value="ECO:0007669"/>
    <property type="project" value="TreeGrafter"/>
</dbReference>